<evidence type="ECO:0000313" key="9">
    <source>
        <dbReference type="Proteomes" id="UP000652760"/>
    </source>
</evidence>
<dbReference type="Pfam" id="PF03942">
    <property type="entry name" value="DTW"/>
    <property type="match status" value="1"/>
</dbReference>
<comment type="caution">
    <text evidence="8">The sequence shown here is derived from an EMBL/GenBank/DDBJ whole genome shotgun (WGS) entry which is preliminary data.</text>
</comment>
<dbReference type="EC" id="2.5.1.25" evidence="1"/>
<feature type="domain" description="DTW" evidence="7">
    <location>
        <begin position="29"/>
        <end position="235"/>
    </location>
</feature>
<keyword evidence="3" id="KW-0949">S-adenosyl-L-methionine</keyword>
<reference evidence="9" key="1">
    <citation type="submission" date="2021-01" db="EMBL/GenBank/DDBJ databases">
        <title>Genome public.</title>
        <authorList>
            <person name="Liu C."/>
            <person name="Sun Q."/>
        </authorList>
    </citation>
    <scope>NUCLEOTIDE SEQUENCE [LARGE SCALE GENOMIC DNA]</scope>
    <source>
        <strain evidence="9">YIM B02556</strain>
    </source>
</reference>
<dbReference type="SMART" id="SM01144">
    <property type="entry name" value="DTW"/>
    <property type="match status" value="1"/>
</dbReference>
<gene>
    <name evidence="8" type="ORF">JHL17_34285</name>
</gene>
<sequence length="258" mass="28486">MCSLPQRSNPYSRSIPFKECVPPMHSAPAPESCPNCLKPNHLCICEAVQPIKNGVFLLILQHPQEKRENLGTAQIAHLQFANSMVKVGLSWPGLKRILGREVDPRRWGVLYLGPVKDGGAPRPEVGVVDKNGQPLRDSAGILGDLEGVIVLDGTWSQAKTLWWRNAWLLKCHRIVLNPQFRSLYGQARKEPRRDSVSTLEAGAFLLSRLEGDQTIMDTALKPFSLLLKKLRTRPPRPVSPPDGEAAGPESEEEVGGEA</sequence>
<evidence type="ECO:0000256" key="6">
    <source>
        <dbReference type="SAM" id="MobiDB-lite"/>
    </source>
</evidence>
<dbReference type="Proteomes" id="UP000652760">
    <property type="component" value="Unassembled WGS sequence"/>
</dbReference>
<evidence type="ECO:0000256" key="1">
    <source>
        <dbReference type="ARBA" id="ARBA00012386"/>
    </source>
</evidence>
<protein>
    <recommendedName>
        <fullName evidence="1">tRNA-uridine aminocarboxypropyltransferase</fullName>
        <ecNumber evidence="1">2.5.1.25</ecNumber>
    </recommendedName>
</protein>
<feature type="region of interest" description="Disordered" evidence="6">
    <location>
        <begin position="231"/>
        <end position="258"/>
    </location>
</feature>
<feature type="compositionally biased region" description="Acidic residues" evidence="6">
    <location>
        <begin position="249"/>
        <end position="258"/>
    </location>
</feature>
<evidence type="ECO:0000259" key="7">
    <source>
        <dbReference type="SMART" id="SM01144"/>
    </source>
</evidence>
<keyword evidence="9" id="KW-1185">Reference proteome</keyword>
<comment type="similarity">
    <text evidence="5">Belongs to the TDD superfamily. DTWD2 family.</text>
</comment>
<evidence type="ECO:0000313" key="8">
    <source>
        <dbReference type="EMBL" id="MBK1842475.1"/>
    </source>
</evidence>
<dbReference type="EMBL" id="JAENHM010000087">
    <property type="protein sequence ID" value="MBK1842475.1"/>
    <property type="molecule type" value="Genomic_DNA"/>
</dbReference>
<name>A0ABS1FGC8_9PROT</name>
<dbReference type="PANTHER" id="PTHR21392:SF0">
    <property type="entry name" value="TRNA-URIDINE AMINOCARBOXYPROPYLTRANSFERASE 2"/>
    <property type="match status" value="1"/>
</dbReference>
<organism evidence="8 9">
    <name type="scientific">Azospirillum endophyticum</name>
    <dbReference type="NCBI Taxonomy" id="2800326"/>
    <lineage>
        <taxon>Bacteria</taxon>
        <taxon>Pseudomonadati</taxon>
        <taxon>Pseudomonadota</taxon>
        <taxon>Alphaproteobacteria</taxon>
        <taxon>Rhodospirillales</taxon>
        <taxon>Azospirillaceae</taxon>
        <taxon>Azospirillum</taxon>
    </lineage>
</organism>
<dbReference type="InterPro" id="IPR005636">
    <property type="entry name" value="DTW"/>
</dbReference>
<accession>A0ABS1FGC8</accession>
<dbReference type="InterPro" id="IPR039262">
    <property type="entry name" value="DTWD2/TAPT"/>
</dbReference>
<dbReference type="PANTHER" id="PTHR21392">
    <property type="entry name" value="TRNA-URIDINE AMINOCARBOXYPROPYLTRANSFERASE 2"/>
    <property type="match status" value="1"/>
</dbReference>
<keyword evidence="2" id="KW-0808">Transferase</keyword>
<evidence type="ECO:0000256" key="2">
    <source>
        <dbReference type="ARBA" id="ARBA00022679"/>
    </source>
</evidence>
<evidence type="ECO:0000256" key="4">
    <source>
        <dbReference type="ARBA" id="ARBA00022694"/>
    </source>
</evidence>
<evidence type="ECO:0000256" key="3">
    <source>
        <dbReference type="ARBA" id="ARBA00022691"/>
    </source>
</evidence>
<proteinExistence type="inferred from homology"/>
<keyword evidence="4" id="KW-0819">tRNA processing</keyword>
<evidence type="ECO:0000256" key="5">
    <source>
        <dbReference type="ARBA" id="ARBA00034489"/>
    </source>
</evidence>